<dbReference type="AlphaFoldDB" id="A0A9W2YHY3"/>
<evidence type="ECO:0000256" key="7">
    <source>
        <dbReference type="SAM" id="MobiDB-lite"/>
    </source>
</evidence>
<feature type="domain" description="RRM" evidence="8">
    <location>
        <begin position="683"/>
        <end position="759"/>
    </location>
</feature>
<reference evidence="10 11" key="1">
    <citation type="submission" date="2025-04" db="UniProtKB">
        <authorList>
            <consortium name="RefSeq"/>
        </authorList>
    </citation>
    <scope>IDENTIFICATION</scope>
</reference>
<evidence type="ECO:0000256" key="3">
    <source>
        <dbReference type="ARBA" id="ARBA00022737"/>
    </source>
</evidence>
<dbReference type="PROSITE" id="PS50102">
    <property type="entry name" value="RRM"/>
    <property type="match status" value="2"/>
</dbReference>
<dbReference type="CDD" id="cd12391">
    <property type="entry name" value="RRM1_SART3"/>
    <property type="match status" value="1"/>
</dbReference>
<dbReference type="InterPro" id="IPR034217">
    <property type="entry name" value="SART3_RRM1"/>
</dbReference>
<dbReference type="GeneID" id="106063370"/>
<feature type="compositionally biased region" description="Basic and acidic residues" evidence="7">
    <location>
        <begin position="578"/>
        <end position="591"/>
    </location>
</feature>
<feature type="region of interest" description="Disordered" evidence="7">
    <location>
        <begin position="1"/>
        <end position="73"/>
    </location>
</feature>
<sequence length="930" mass="107321">MTRDARVELRMSEILQNDEANSTTKEIEMDEQEHEDVEGDDHDHEDISQKSQSSSDSSENEDEEESELHSKIDTLSTQISQNPFIYDNHIEKIKLLKQLGDLYRLRDARADMSKHFPLTEELWLDWLRDEIPLISEDKDKKRVEELFEKAFGDYQSVPVWLEYVQYAIGLMKEKNGLPLVRDAFERALSAVGLHVSQGSNIWDAYREFENAILSGLIPQPGAVVTKEDEEAFALQNQKVHQLFKRQLAVPLLYMQNTLDEYKEWLGEDIIDINTQKAFDKAFEKLQHLQAFEDKLINSEIPQLQTYQEYIQYELKSEDPSRIQCIFERALKENCLNTDLWLQYTTYMDKLKLKEQIESVYERAVRNCPWSSQLWVKYLLAMERQSAQFEKMKGLAERALLVGFSQASDYLSVWCQYCDYLKRRINWDADHEETLETFRLSTQSAVNYMFENFGNEGDPGAVLQQYLSFVEAKFCKNMERAREIWNEVMQAGHGAEAAMWLQYYRLERMFGDSKHCRRILQKALNSVTDWPESITQAYIQFEREEGNLEQYDMAVLKCEAQLERINERRAQSEQSQQELKTKDQQAHGEKTFPKKRKQVEAKYGGAGDSGLQKKRKVDHLASAKDSAEPAVKKVKEEIKEELQEENPTSDKQEDSSRVISEEESNSRVILHGESVKHDPSKDNITVFVSNLDFSVEDEIVKGFFEKCGEITNIRLVRNYKGKSKGFGYVEFTDSNAVLKALKLDREFINGRPVFVSRCEDRSVAKSQPLKFSTNLEKNKLFIKGLPFTMTKEDLETMFQVHGKLKDVRMVTYRNGKPKGIAYVEFTDEQSASQAVLKTDGTVIGDNTISVALSHPPERKTSLLTRSDLSLGSGKKETAFRGKARTQVTLLPRALRQSGQQDTGSGDSSQEKVKTETTSMNNADFRAMLLKK</sequence>
<dbReference type="Gene3D" id="1.25.40.10">
    <property type="entry name" value="Tetratricopeptide repeat domain"/>
    <property type="match status" value="2"/>
</dbReference>
<dbReference type="GO" id="GO:0003723">
    <property type="term" value="F:RNA binding"/>
    <property type="evidence" value="ECO:0007669"/>
    <property type="project" value="UniProtKB-UniRule"/>
</dbReference>
<keyword evidence="4" id="KW-0508">mRNA splicing</keyword>
<dbReference type="FunFam" id="1.25.40.10:FF:000098">
    <property type="entry name" value="Squamous cell carcinoma antigen recognized by T-cells 3"/>
    <property type="match status" value="1"/>
</dbReference>
<accession>A0A9W2YHY3</accession>
<evidence type="ECO:0000259" key="8">
    <source>
        <dbReference type="PROSITE" id="PS50102"/>
    </source>
</evidence>
<dbReference type="GO" id="GO:0006397">
    <property type="term" value="P:mRNA processing"/>
    <property type="evidence" value="ECO:0007669"/>
    <property type="project" value="UniProtKB-KW"/>
</dbReference>
<feature type="region of interest" description="Disordered" evidence="7">
    <location>
        <begin position="890"/>
        <end position="922"/>
    </location>
</feature>
<dbReference type="Proteomes" id="UP001165740">
    <property type="component" value="Chromosome 12"/>
</dbReference>
<dbReference type="OMA" id="LWARYIL"/>
<evidence type="ECO:0000313" key="9">
    <source>
        <dbReference type="Proteomes" id="UP001165740"/>
    </source>
</evidence>
<evidence type="ECO:0000256" key="2">
    <source>
        <dbReference type="ARBA" id="ARBA00022664"/>
    </source>
</evidence>
<dbReference type="RefSeq" id="XP_055862466.1">
    <property type="nucleotide sequence ID" value="XM_056006491.1"/>
</dbReference>
<dbReference type="SMART" id="SM00360">
    <property type="entry name" value="RRM"/>
    <property type="match status" value="2"/>
</dbReference>
<keyword evidence="3" id="KW-0677">Repeat</keyword>
<dbReference type="Gene3D" id="3.30.70.330">
    <property type="match status" value="2"/>
</dbReference>
<dbReference type="Pfam" id="PF23241">
    <property type="entry name" value="HAT_PRP39_C"/>
    <property type="match status" value="1"/>
</dbReference>
<comment type="subcellular location">
    <subcellularLocation>
        <location evidence="1">Nucleus</location>
    </subcellularLocation>
</comment>
<feature type="compositionally biased region" description="Basic and acidic residues" evidence="7">
    <location>
        <begin position="1"/>
        <end position="11"/>
    </location>
</feature>
<feature type="domain" description="RRM" evidence="8">
    <location>
        <begin position="777"/>
        <end position="854"/>
    </location>
</feature>
<keyword evidence="9" id="KW-1185">Reference proteome</keyword>
<keyword evidence="6" id="KW-0694">RNA-binding</keyword>
<dbReference type="GO" id="GO:0005634">
    <property type="term" value="C:nucleus"/>
    <property type="evidence" value="ECO:0007669"/>
    <property type="project" value="UniProtKB-SubCell"/>
</dbReference>
<keyword evidence="5" id="KW-0539">Nucleus</keyword>
<protein>
    <submittedName>
        <fullName evidence="10 11">Squamous cell carcinoma antigen recognized by T-cells 3-like isoform X1</fullName>
    </submittedName>
</protein>
<dbReference type="InterPro" id="IPR008847">
    <property type="entry name" value="Suf"/>
</dbReference>
<organism evidence="9 11">
    <name type="scientific">Biomphalaria glabrata</name>
    <name type="common">Bloodfluke planorb</name>
    <name type="synonym">Freshwater snail</name>
    <dbReference type="NCBI Taxonomy" id="6526"/>
    <lineage>
        <taxon>Eukaryota</taxon>
        <taxon>Metazoa</taxon>
        <taxon>Spiralia</taxon>
        <taxon>Lophotrochozoa</taxon>
        <taxon>Mollusca</taxon>
        <taxon>Gastropoda</taxon>
        <taxon>Heterobranchia</taxon>
        <taxon>Euthyneura</taxon>
        <taxon>Panpulmonata</taxon>
        <taxon>Hygrophila</taxon>
        <taxon>Lymnaeoidea</taxon>
        <taxon>Planorbidae</taxon>
        <taxon>Biomphalaria</taxon>
    </lineage>
</organism>
<dbReference type="SUPFAM" id="SSF48452">
    <property type="entry name" value="TPR-like"/>
    <property type="match status" value="1"/>
</dbReference>
<dbReference type="InterPro" id="IPR003107">
    <property type="entry name" value="HAT"/>
</dbReference>
<dbReference type="RefSeq" id="XP_055862465.1">
    <property type="nucleotide sequence ID" value="XM_056006490.1"/>
</dbReference>
<evidence type="ECO:0000256" key="1">
    <source>
        <dbReference type="ARBA" id="ARBA00004123"/>
    </source>
</evidence>
<dbReference type="InterPro" id="IPR000504">
    <property type="entry name" value="RRM_dom"/>
</dbReference>
<proteinExistence type="predicted"/>
<dbReference type="InterPro" id="IPR035979">
    <property type="entry name" value="RBD_domain_sf"/>
</dbReference>
<dbReference type="InterPro" id="IPR034218">
    <property type="entry name" value="SART3_RRM2"/>
</dbReference>
<dbReference type="InterPro" id="IPR059164">
    <property type="entry name" value="HAT_PRP39_C"/>
</dbReference>
<dbReference type="OrthoDB" id="6770331at2759"/>
<feature type="compositionally biased region" description="Polar residues" evidence="7">
    <location>
        <begin position="14"/>
        <end position="24"/>
    </location>
</feature>
<evidence type="ECO:0000256" key="6">
    <source>
        <dbReference type="PROSITE-ProRule" id="PRU00176"/>
    </source>
</evidence>
<evidence type="ECO:0000256" key="4">
    <source>
        <dbReference type="ARBA" id="ARBA00023187"/>
    </source>
</evidence>
<evidence type="ECO:0000313" key="11">
    <source>
        <dbReference type="RefSeq" id="XP_055862466.1"/>
    </source>
</evidence>
<feature type="compositionally biased region" description="Low complexity" evidence="7">
    <location>
        <begin position="895"/>
        <end position="906"/>
    </location>
</feature>
<keyword evidence="2" id="KW-0507">mRNA processing</keyword>
<dbReference type="InterPro" id="IPR012677">
    <property type="entry name" value="Nucleotide-bd_a/b_plait_sf"/>
</dbReference>
<gene>
    <name evidence="10 11" type="primary">LOC106063370</name>
</gene>
<dbReference type="Pfam" id="PF00076">
    <property type="entry name" value="RRM_1"/>
    <property type="match status" value="2"/>
</dbReference>
<evidence type="ECO:0000256" key="5">
    <source>
        <dbReference type="ARBA" id="ARBA00023242"/>
    </source>
</evidence>
<dbReference type="SMART" id="SM00386">
    <property type="entry name" value="HAT"/>
    <property type="match status" value="8"/>
</dbReference>
<dbReference type="InterPro" id="IPR011990">
    <property type="entry name" value="TPR-like_helical_dom_sf"/>
</dbReference>
<feature type="region of interest" description="Disordered" evidence="7">
    <location>
        <begin position="566"/>
        <end position="675"/>
    </location>
</feature>
<dbReference type="PANTHER" id="PTHR17204">
    <property type="entry name" value="PRE-MRNA PROCESSING PROTEIN PRP39-RELATED"/>
    <property type="match status" value="1"/>
</dbReference>
<dbReference type="CDD" id="cd12392">
    <property type="entry name" value="RRM2_SART3"/>
    <property type="match status" value="1"/>
</dbReference>
<name>A0A9W2YHY3_BIOGL</name>
<dbReference type="Pfam" id="PF05843">
    <property type="entry name" value="Suf"/>
    <property type="match status" value="1"/>
</dbReference>
<evidence type="ECO:0000313" key="10">
    <source>
        <dbReference type="RefSeq" id="XP_055862465.1"/>
    </source>
</evidence>
<dbReference type="GO" id="GO:0008380">
    <property type="term" value="P:RNA splicing"/>
    <property type="evidence" value="ECO:0007669"/>
    <property type="project" value="UniProtKB-KW"/>
</dbReference>
<dbReference type="SUPFAM" id="SSF54928">
    <property type="entry name" value="RNA-binding domain, RBD"/>
    <property type="match status" value="2"/>
</dbReference>
<feature type="compositionally biased region" description="Basic and acidic residues" evidence="7">
    <location>
        <begin position="647"/>
        <end position="659"/>
    </location>
</feature>
<feature type="compositionally biased region" description="Acidic residues" evidence="7">
    <location>
        <begin position="28"/>
        <end position="40"/>
    </location>
</feature>
<feature type="compositionally biased region" description="Basic and acidic residues" evidence="7">
    <location>
        <begin position="617"/>
        <end position="640"/>
    </location>
</feature>
<dbReference type="PANTHER" id="PTHR17204:SF25">
    <property type="entry name" value="RRM DOMAIN-CONTAINING PROTEIN"/>
    <property type="match status" value="1"/>
</dbReference>